<evidence type="ECO:0000256" key="5">
    <source>
        <dbReference type="ARBA" id="ARBA00022989"/>
    </source>
</evidence>
<dbReference type="EMBL" id="SODD01000005">
    <property type="protein sequence ID" value="TDW25340.1"/>
    <property type="molecule type" value="Genomic_DNA"/>
</dbReference>
<proteinExistence type="inferred from homology"/>
<keyword evidence="6 7" id="KW-0472">Membrane</keyword>
<accession>A0A4R8AAB1</accession>
<dbReference type="SUPFAM" id="SSF161098">
    <property type="entry name" value="MetI-like"/>
    <property type="match status" value="1"/>
</dbReference>
<keyword evidence="5 7" id="KW-1133">Transmembrane helix</keyword>
<evidence type="ECO:0000256" key="6">
    <source>
        <dbReference type="ARBA" id="ARBA00023136"/>
    </source>
</evidence>
<feature type="transmembrane region" description="Helical" evidence="7">
    <location>
        <begin position="71"/>
        <end position="98"/>
    </location>
</feature>
<evidence type="ECO:0000256" key="2">
    <source>
        <dbReference type="ARBA" id="ARBA00022448"/>
    </source>
</evidence>
<feature type="transmembrane region" description="Helical" evidence="7">
    <location>
        <begin position="190"/>
        <end position="215"/>
    </location>
</feature>
<sequence>MSKKMRRTFLEGTAMILFFIFIIPFILLVINSFKSKDAILDNPFSLSGILETGFDNYINLFSDSTINIGSAFLTSVFVTIVGLVLVVLFSSMAAWVLVRSKKWWSKIIFLMFVGSMVIPFQVIMFPLISTLSSFSKATGIETLGNVFFLPIAYLAFQSSLSIFMYHGFIKGIPKELEEAAMIDGCSRFQTFRLIILPILKPITVTVVLLNGIWLWNDYLLPQMLLLGSDTITLPIAINRLASQSYGTNYAVLLPAAVLTILPIILLFIKAQKHIIKGMVEGAVK</sequence>
<dbReference type="CDD" id="cd06261">
    <property type="entry name" value="TM_PBP2"/>
    <property type="match status" value="1"/>
</dbReference>
<reference evidence="9 10" key="1">
    <citation type="submission" date="2019-03" db="EMBL/GenBank/DDBJ databases">
        <title>Genomic Encyclopedia of Type Strains, Phase IV (KMG-IV): sequencing the most valuable type-strain genomes for metagenomic binning, comparative biology and taxonomic classification.</title>
        <authorList>
            <person name="Goeker M."/>
        </authorList>
    </citation>
    <scope>NUCLEOTIDE SEQUENCE [LARGE SCALE GENOMIC DNA]</scope>
    <source>
        <strain evidence="9 10">DSM 28867</strain>
    </source>
</reference>
<feature type="transmembrane region" description="Helical" evidence="7">
    <location>
        <begin position="107"/>
        <end position="128"/>
    </location>
</feature>
<keyword evidence="2 7" id="KW-0813">Transport</keyword>
<name>A0A4R8AAB1_9FIRM</name>
<feature type="transmembrane region" description="Helical" evidence="7">
    <location>
        <begin position="12"/>
        <end position="33"/>
    </location>
</feature>
<evidence type="ECO:0000313" key="9">
    <source>
        <dbReference type="EMBL" id="TDW25340.1"/>
    </source>
</evidence>
<keyword evidence="10" id="KW-1185">Reference proteome</keyword>
<comment type="subcellular location">
    <subcellularLocation>
        <location evidence="1 7">Cell membrane</location>
        <topology evidence="1 7">Multi-pass membrane protein</topology>
    </subcellularLocation>
</comment>
<dbReference type="InterPro" id="IPR000515">
    <property type="entry name" value="MetI-like"/>
</dbReference>
<keyword evidence="4 7" id="KW-0812">Transmembrane</keyword>
<dbReference type="Proteomes" id="UP000294743">
    <property type="component" value="Unassembled WGS sequence"/>
</dbReference>
<organism evidence="9 10">
    <name type="scientific">Breznakia blatticola</name>
    <dbReference type="NCBI Taxonomy" id="1754012"/>
    <lineage>
        <taxon>Bacteria</taxon>
        <taxon>Bacillati</taxon>
        <taxon>Bacillota</taxon>
        <taxon>Erysipelotrichia</taxon>
        <taxon>Erysipelotrichales</taxon>
        <taxon>Erysipelotrichaceae</taxon>
        <taxon>Breznakia</taxon>
    </lineage>
</organism>
<evidence type="ECO:0000313" key="10">
    <source>
        <dbReference type="Proteomes" id="UP000294743"/>
    </source>
</evidence>
<evidence type="ECO:0000256" key="1">
    <source>
        <dbReference type="ARBA" id="ARBA00004651"/>
    </source>
</evidence>
<dbReference type="OrthoDB" id="153186at2"/>
<dbReference type="Pfam" id="PF00528">
    <property type="entry name" value="BPD_transp_1"/>
    <property type="match status" value="1"/>
</dbReference>
<dbReference type="PANTHER" id="PTHR43744">
    <property type="entry name" value="ABC TRANSPORTER PERMEASE PROTEIN MG189-RELATED-RELATED"/>
    <property type="match status" value="1"/>
</dbReference>
<feature type="transmembrane region" description="Helical" evidence="7">
    <location>
        <begin position="249"/>
        <end position="268"/>
    </location>
</feature>
<dbReference type="PANTHER" id="PTHR43744:SF8">
    <property type="entry name" value="SN-GLYCEROL-3-PHOSPHATE TRANSPORT SYSTEM PERMEASE PROTEIN UGPE"/>
    <property type="match status" value="1"/>
</dbReference>
<feature type="transmembrane region" description="Helical" evidence="7">
    <location>
        <begin position="148"/>
        <end position="169"/>
    </location>
</feature>
<protein>
    <submittedName>
        <fullName evidence="9">Raffinose/stachyose/melibiose transport system permease protein</fullName>
    </submittedName>
</protein>
<evidence type="ECO:0000259" key="8">
    <source>
        <dbReference type="PROSITE" id="PS50928"/>
    </source>
</evidence>
<evidence type="ECO:0000256" key="4">
    <source>
        <dbReference type="ARBA" id="ARBA00022692"/>
    </source>
</evidence>
<dbReference type="InterPro" id="IPR035906">
    <property type="entry name" value="MetI-like_sf"/>
</dbReference>
<feature type="domain" description="ABC transmembrane type-1" evidence="8">
    <location>
        <begin position="72"/>
        <end position="270"/>
    </location>
</feature>
<dbReference type="AlphaFoldDB" id="A0A4R8AAB1"/>
<keyword evidence="3" id="KW-1003">Cell membrane</keyword>
<dbReference type="PROSITE" id="PS50928">
    <property type="entry name" value="ABC_TM1"/>
    <property type="match status" value="1"/>
</dbReference>
<dbReference type="GO" id="GO:0005886">
    <property type="term" value="C:plasma membrane"/>
    <property type="evidence" value="ECO:0007669"/>
    <property type="project" value="UniProtKB-SubCell"/>
</dbReference>
<comment type="similarity">
    <text evidence="7">Belongs to the binding-protein-dependent transport system permease family.</text>
</comment>
<dbReference type="RefSeq" id="WP_067421858.1">
    <property type="nucleotide sequence ID" value="NZ_SODD01000005.1"/>
</dbReference>
<dbReference type="Gene3D" id="1.10.3720.10">
    <property type="entry name" value="MetI-like"/>
    <property type="match status" value="1"/>
</dbReference>
<evidence type="ECO:0000256" key="3">
    <source>
        <dbReference type="ARBA" id="ARBA00022475"/>
    </source>
</evidence>
<evidence type="ECO:0000256" key="7">
    <source>
        <dbReference type="RuleBase" id="RU363032"/>
    </source>
</evidence>
<gene>
    <name evidence="9" type="ORF">EDD63_10573</name>
</gene>
<comment type="caution">
    <text evidence="9">The sequence shown here is derived from an EMBL/GenBank/DDBJ whole genome shotgun (WGS) entry which is preliminary data.</text>
</comment>
<dbReference type="GO" id="GO:0055085">
    <property type="term" value="P:transmembrane transport"/>
    <property type="evidence" value="ECO:0007669"/>
    <property type="project" value="InterPro"/>
</dbReference>